<organism evidence="1 2">
    <name type="scientific">Citrus x changshan-huyou</name>
    <dbReference type="NCBI Taxonomy" id="2935761"/>
    <lineage>
        <taxon>Eukaryota</taxon>
        <taxon>Viridiplantae</taxon>
        <taxon>Streptophyta</taxon>
        <taxon>Embryophyta</taxon>
        <taxon>Tracheophyta</taxon>
        <taxon>Spermatophyta</taxon>
        <taxon>Magnoliopsida</taxon>
        <taxon>eudicotyledons</taxon>
        <taxon>Gunneridae</taxon>
        <taxon>Pentapetalae</taxon>
        <taxon>rosids</taxon>
        <taxon>malvids</taxon>
        <taxon>Sapindales</taxon>
        <taxon>Rutaceae</taxon>
        <taxon>Aurantioideae</taxon>
        <taxon>Citrus</taxon>
    </lineage>
</organism>
<reference evidence="1 2" key="1">
    <citation type="submission" date="2024-05" db="EMBL/GenBank/DDBJ databases">
        <title>Haplotype-resolved chromosome-level genome assembly of Huyou (Citrus changshanensis).</title>
        <authorList>
            <person name="Miao C."/>
            <person name="Chen W."/>
            <person name="Wu Y."/>
            <person name="Wang L."/>
            <person name="Zhao S."/>
            <person name="Grierson D."/>
            <person name="Xu C."/>
            <person name="Chen K."/>
        </authorList>
    </citation>
    <scope>NUCLEOTIDE SEQUENCE [LARGE SCALE GENOMIC DNA]</scope>
    <source>
        <strain evidence="1">01-14</strain>
        <tissue evidence="1">Leaf</tissue>
    </source>
</reference>
<accession>A0AAP0M315</accession>
<evidence type="ECO:0000313" key="2">
    <source>
        <dbReference type="Proteomes" id="UP001428341"/>
    </source>
</evidence>
<gene>
    <name evidence="1" type="ORF">WN944_005355</name>
</gene>
<dbReference type="EMBL" id="JBCGBO010000006">
    <property type="protein sequence ID" value="KAK9194648.1"/>
    <property type="molecule type" value="Genomic_DNA"/>
</dbReference>
<proteinExistence type="predicted"/>
<name>A0AAP0M315_9ROSI</name>
<evidence type="ECO:0000313" key="1">
    <source>
        <dbReference type="EMBL" id="KAK9194648.1"/>
    </source>
</evidence>
<comment type="caution">
    <text evidence="1">The sequence shown here is derived from an EMBL/GenBank/DDBJ whole genome shotgun (WGS) entry which is preliminary data.</text>
</comment>
<protein>
    <submittedName>
        <fullName evidence="1">Uncharacterized protein</fullName>
    </submittedName>
</protein>
<keyword evidence="2" id="KW-1185">Reference proteome</keyword>
<dbReference type="Proteomes" id="UP001428341">
    <property type="component" value="Unassembled WGS sequence"/>
</dbReference>
<dbReference type="AlphaFoldDB" id="A0AAP0M315"/>
<sequence>MHEKRVTSCHCYVYINLFLSTSIEVKVYHKRRYWTITESKRFVCCRVFFSDGQSCSSLTLHQNHDVPKFWCRYHH</sequence>